<dbReference type="Proteomes" id="UP000694843">
    <property type="component" value="Unplaced"/>
</dbReference>
<evidence type="ECO:0000313" key="2">
    <source>
        <dbReference type="RefSeq" id="XP_047736178.1"/>
    </source>
</evidence>
<dbReference type="OrthoDB" id="6510909at2759"/>
<name>A0A979FHJ1_HYAAZ</name>
<accession>A0A979FHJ1</accession>
<dbReference type="AlphaFoldDB" id="A0A979FHJ1"/>
<reference evidence="2" key="1">
    <citation type="submission" date="2025-08" db="UniProtKB">
        <authorList>
            <consortium name="RefSeq"/>
        </authorList>
    </citation>
    <scope>IDENTIFICATION</scope>
    <source>
        <tissue evidence="2">Whole organism</tissue>
    </source>
</reference>
<dbReference type="RefSeq" id="XP_047736178.1">
    <property type="nucleotide sequence ID" value="XM_047880222.1"/>
</dbReference>
<proteinExistence type="predicted"/>
<gene>
    <name evidence="2" type="primary">LOC108670473</name>
</gene>
<evidence type="ECO:0000313" key="1">
    <source>
        <dbReference type="Proteomes" id="UP000694843"/>
    </source>
</evidence>
<dbReference type="GeneID" id="108670473"/>
<dbReference type="PANTHER" id="PTHR31025">
    <property type="entry name" value="SI:CH211-196P9.1-RELATED"/>
    <property type="match status" value="1"/>
</dbReference>
<sequence length="335" mass="38472">MLIQHLYEAVIYFTTYPTPWQYKSVIVALLSMYPHLGNGLSHGDAETYWRHKLSHKFRNMRRTVDSKLPEVECMREKIKIWKTNKNALKEKMGHPLAFGCANFLPAREETEDDASIAAHIEYMKMEIKNKIPDHLAINTSLQCTFPDRRRYIISNPTFHDMKEQYPCLFDPHQLIQEFNRISEVDLAGVMTVSLKKYASSIIQLAHNDGTQMEGDEYDSNEVAMSLLPKLMREPLQSSTSLALQECGKEPMLILNEADGVVTGQVIAEDVVLCEICSYFQGLCVLFASCYAFNTHYNKKHRNTLCFIERVLIGMDGKKLSPFIMSIVKKLNEKCN</sequence>
<organism evidence="1 2">
    <name type="scientific">Hyalella azteca</name>
    <name type="common">Amphipod</name>
    <dbReference type="NCBI Taxonomy" id="294128"/>
    <lineage>
        <taxon>Eukaryota</taxon>
        <taxon>Metazoa</taxon>
        <taxon>Ecdysozoa</taxon>
        <taxon>Arthropoda</taxon>
        <taxon>Crustacea</taxon>
        <taxon>Multicrustacea</taxon>
        <taxon>Malacostraca</taxon>
        <taxon>Eumalacostraca</taxon>
        <taxon>Peracarida</taxon>
        <taxon>Amphipoda</taxon>
        <taxon>Senticaudata</taxon>
        <taxon>Talitrida</taxon>
        <taxon>Talitroidea</taxon>
        <taxon>Hyalellidae</taxon>
        <taxon>Hyalella</taxon>
    </lineage>
</organism>
<keyword evidence="1" id="KW-1185">Reference proteome</keyword>
<dbReference type="PANTHER" id="PTHR31025:SF9">
    <property type="entry name" value="SI:DKEY-286J15.1"/>
    <property type="match status" value="1"/>
</dbReference>
<dbReference type="KEGG" id="hazt:108670473"/>
<protein>
    <submittedName>
        <fullName evidence="2">Uncharacterized protein LOC108670473</fullName>
    </submittedName>
</protein>
<dbReference type="OMA" id="YAFNTHY"/>